<comment type="caution">
    <text evidence="1">The sequence shown here is derived from an EMBL/GenBank/DDBJ whole genome shotgun (WGS) entry which is preliminary data.</text>
</comment>
<reference evidence="1" key="2">
    <citation type="submission" date="2022-12" db="EMBL/GenBank/DDBJ databases">
        <authorList>
            <person name="Dechsakulwatana C."/>
            <person name="Rungsihiranrut A."/>
            <person name="Muangchinda C."/>
            <person name="Ningthoujam R."/>
            <person name="Klankeo P."/>
            <person name="Pinyakong O."/>
        </authorList>
    </citation>
    <scope>NUCLEOTIDE SEQUENCE</scope>
    <source>
        <strain evidence="1">TL01-2</strain>
    </source>
</reference>
<sequence length="320" mass="37055">MTTLDTANQLGFFTLDLEVNPLFASMPEEVREEVKEAIIKCKDLRDLTPGDYIRITYGEHFSREGIFVLSGPRVSVEGTHYFFEEWMPRYNGKGKERVMEKRGFVDFTNNVRAEVEIITKGYKPDYKLDDPDTIYSKLVEKLKAVPFADRIKTYRDFCKSYPHCEVEWSKLLSAMWDKAILAATTPDEVEAEIMDKKHKHGYEYNSSVKSFLTYVFKNVEPSKRHDYITGFFWSSNWFDSATVTGTKSLSHFNNKSMLVSSYAELLKVTDNKKVFDKIFDNWGVTAEPIDVSVLERDYVSLNTSLDETGLWLKKSLAEQM</sequence>
<gene>
    <name evidence="1" type="ORF">O0Q50_22915</name>
</gene>
<dbReference type="AlphaFoldDB" id="A0AAX6NDR8"/>
<name>A0AAX6NDR8_PRIAR</name>
<protein>
    <submittedName>
        <fullName evidence="1">Uncharacterized protein</fullName>
    </submittedName>
</protein>
<organism evidence="1 2">
    <name type="scientific">Priestia aryabhattai</name>
    <name type="common">Bacillus aryabhattai</name>
    <dbReference type="NCBI Taxonomy" id="412384"/>
    <lineage>
        <taxon>Bacteria</taxon>
        <taxon>Bacillati</taxon>
        <taxon>Bacillota</taxon>
        <taxon>Bacilli</taxon>
        <taxon>Bacillales</taxon>
        <taxon>Bacillaceae</taxon>
        <taxon>Priestia</taxon>
    </lineage>
</organism>
<dbReference type="EMBL" id="JAPTGD010000002">
    <property type="protein sequence ID" value="MDU9694038.1"/>
    <property type="molecule type" value="Genomic_DNA"/>
</dbReference>
<evidence type="ECO:0000313" key="2">
    <source>
        <dbReference type="Proteomes" id="UP001269400"/>
    </source>
</evidence>
<dbReference type="RefSeq" id="WP_316911253.1">
    <property type="nucleotide sequence ID" value="NZ_JAPTGD010000002.1"/>
</dbReference>
<reference evidence="1" key="1">
    <citation type="journal article" date="2022" name="J Environ Chem Eng">
        <title>Biodegradation of petroleum oil using a constructed nonpathogenic and heavy metal-tolerant bacterial consortium isolated from marine sponges.</title>
        <authorList>
            <person name="Dechsakulwatana C."/>
            <person name="Rungsihiranrut A."/>
            <person name="Muangchinda C."/>
            <person name="Ningthoujam R."/>
            <person name="Klankeo P."/>
            <person name="Pinyakong O."/>
        </authorList>
    </citation>
    <scope>NUCLEOTIDE SEQUENCE</scope>
    <source>
        <strain evidence="1">TL01-2</strain>
    </source>
</reference>
<evidence type="ECO:0000313" key="1">
    <source>
        <dbReference type="EMBL" id="MDU9694038.1"/>
    </source>
</evidence>
<proteinExistence type="predicted"/>
<accession>A0AAX6NDR8</accession>
<dbReference type="Proteomes" id="UP001269400">
    <property type="component" value="Unassembled WGS sequence"/>
</dbReference>